<dbReference type="SUPFAM" id="SSF82866">
    <property type="entry name" value="Multidrug efflux transporter AcrB transmembrane domain"/>
    <property type="match status" value="2"/>
</dbReference>
<dbReference type="InterPro" id="IPR000731">
    <property type="entry name" value="SSD"/>
</dbReference>
<evidence type="ECO:0000256" key="3">
    <source>
        <dbReference type="ARBA" id="ARBA00022475"/>
    </source>
</evidence>
<dbReference type="PANTHER" id="PTHR10796">
    <property type="entry name" value="PATCHED-RELATED"/>
    <property type="match status" value="1"/>
</dbReference>
<evidence type="ECO:0000256" key="5">
    <source>
        <dbReference type="ARBA" id="ARBA00022989"/>
    </source>
</evidence>
<evidence type="ECO:0000256" key="7">
    <source>
        <dbReference type="ARBA" id="ARBA00023180"/>
    </source>
</evidence>
<dbReference type="Pfam" id="PF02460">
    <property type="entry name" value="Patched"/>
    <property type="match status" value="1"/>
</dbReference>
<evidence type="ECO:0000313" key="11">
    <source>
        <dbReference type="Proteomes" id="UP000035642"/>
    </source>
</evidence>
<reference evidence="11" key="1">
    <citation type="submission" date="2012-09" db="EMBL/GenBank/DDBJ databases">
        <authorList>
            <person name="Martin A.A."/>
        </authorList>
    </citation>
    <scope>NUCLEOTIDE SEQUENCE</scope>
</reference>
<keyword evidence="3" id="KW-1003">Cell membrane</keyword>
<feature type="transmembrane region" description="Helical" evidence="9">
    <location>
        <begin position="376"/>
        <end position="399"/>
    </location>
</feature>
<dbReference type="Proteomes" id="UP000035642">
    <property type="component" value="Unassembled WGS sequence"/>
</dbReference>
<dbReference type="FunFam" id="1.20.1640.10:FF:000036">
    <property type="entry name" value="PaTched Related family"/>
    <property type="match status" value="1"/>
</dbReference>
<feature type="transmembrane region" description="Helical" evidence="9">
    <location>
        <begin position="803"/>
        <end position="826"/>
    </location>
</feature>
<feature type="region of interest" description="Disordered" evidence="8">
    <location>
        <begin position="949"/>
        <end position="978"/>
    </location>
</feature>
<dbReference type="InterPro" id="IPR003392">
    <property type="entry name" value="PTHD_SSD"/>
</dbReference>
<evidence type="ECO:0000259" key="10">
    <source>
        <dbReference type="PROSITE" id="PS50156"/>
    </source>
</evidence>
<keyword evidence="5 9" id="KW-1133">Transmembrane helix</keyword>
<evidence type="ECO:0000256" key="9">
    <source>
        <dbReference type="SAM" id="Phobius"/>
    </source>
</evidence>
<name>A0A0K0DER6_ANGCA</name>
<feature type="transmembrane region" description="Helical" evidence="9">
    <location>
        <begin position="49"/>
        <end position="69"/>
    </location>
</feature>
<evidence type="ECO:0000313" key="12">
    <source>
        <dbReference type="WBParaSite" id="ACAC_0000938601-mRNA-1"/>
    </source>
</evidence>
<dbReference type="FunFam" id="1.20.1640.10:FF:000013">
    <property type="entry name" value="PaTched Related family"/>
    <property type="match status" value="1"/>
</dbReference>
<evidence type="ECO:0000256" key="1">
    <source>
        <dbReference type="ARBA" id="ARBA00004651"/>
    </source>
</evidence>
<dbReference type="Gene3D" id="1.20.1640.10">
    <property type="entry name" value="Multidrug efflux transporter AcrB transmembrane domain"/>
    <property type="match status" value="2"/>
</dbReference>
<sequence>MEVVRANRQSILIGPRSLEVYGEQDKGPKFVLWVISVFRRWGFVIANHAWLAIVICLTLSALSLVKVVLTPQQNEITGYTPYGARAKDEFQEYQNFFSSQGLPVAPYLFVVAKDNGSMIRPEYIDNCVQILNYAMNNVTMLNRITNKSESFIQFCESFCQLNEPIRQFYVGAFYIYHYFASFGWNRCVVLEIDGAVGFSNIFTFQPNFFGVELYNETEDEVPRLLDSSNIVDLVLNESVAIPELPRVTNMKSVKMLAMQFRSKHKPGWLEMDVKNWEMKMVDIFEKNWNSDLVKVYSYSQSYIEEEMVRGGIIMLPYLVVGFAIMCACSVVSVMIRALYMHQENWYKIALAIMACITPLLACSTALALMFLCGVRFASILCVIPFLVLSIGVDSSYLMIHEWQRVTEHARETPKKKDSVGHRMSEVLSEVGPAILISCLTNVFADAVGSFTSSPEITLLCTGNMLSMCMAFVYQMTFYAGLMTIVGRYEISEEVNEKNRMAISIAENRVNIARHHRPLTRQPSKFHQATKPVISKFMKEYVTIMTTPIVYIGIVVTYIAYLVLSVWGLTIINISLTATKLFATDSPLLELDKYRITYQVPSYSMATVFVSNPGNLSEPKRLHRINELVEHMENLKGTWGESWGPVGTNFFMRDYANFHQSMKDSFDDEFAEPEDEEPLTTTPVTNFNDDELRYFLKWPEYDFWAGFVKLKNGSDGQEHLDRFFFTTSYHGKALSDWNKRGIMLHSWRKVVDNYSEFKPSVFHEDGVYLDLMDNMATDTWQSVLGTLVCMAFVCFIFLNNLFTVAIASLSVLSICSGILGILSWLGVDLDPISMAATIISIGFSVDIPAHVSYHYYQASLQEGPMSRPADRLTNCLSSVAFPALQAALSTILCVCSLLFVNLYMAGVFVKTMILCVVLCNLHGLVFIPAILIMLDSLRWALRPKGTVETKPIPRKASRSKQKTARIAPEKSFVTDRPEV</sequence>
<dbReference type="WBParaSite" id="ACAC_0000938601-mRNA-1">
    <property type="protein sequence ID" value="ACAC_0000938601-mRNA-1"/>
    <property type="gene ID" value="ACAC_0000938601"/>
</dbReference>
<keyword evidence="11" id="KW-1185">Reference proteome</keyword>
<keyword evidence="4 9" id="KW-0812">Transmembrane</keyword>
<feature type="transmembrane region" description="Helical" evidence="9">
    <location>
        <begin position="348"/>
        <end position="370"/>
    </location>
</feature>
<dbReference type="PROSITE" id="PS50156">
    <property type="entry name" value="SSD"/>
    <property type="match status" value="1"/>
</dbReference>
<comment type="similarity">
    <text evidence="2">Belongs to the patched family.</text>
</comment>
<dbReference type="InterPro" id="IPR051697">
    <property type="entry name" value="Patched_domain-protein"/>
</dbReference>
<reference evidence="12" key="2">
    <citation type="submission" date="2016-04" db="UniProtKB">
        <authorList>
            <consortium name="WormBaseParasite"/>
        </authorList>
    </citation>
    <scope>IDENTIFICATION</scope>
</reference>
<feature type="domain" description="SSD" evidence="10">
    <location>
        <begin position="347"/>
        <end position="484"/>
    </location>
</feature>
<evidence type="ECO:0000256" key="2">
    <source>
        <dbReference type="ARBA" id="ARBA00005585"/>
    </source>
</evidence>
<comment type="subcellular location">
    <subcellularLocation>
        <location evidence="1">Cell membrane</location>
        <topology evidence="1">Multi-pass membrane protein</topology>
    </subcellularLocation>
</comment>
<feature type="transmembrane region" description="Helical" evidence="9">
    <location>
        <begin position="875"/>
        <end position="899"/>
    </location>
</feature>
<feature type="transmembrane region" description="Helical" evidence="9">
    <location>
        <begin position="314"/>
        <end position="339"/>
    </location>
</feature>
<feature type="transmembrane region" description="Helical" evidence="9">
    <location>
        <begin position="911"/>
        <end position="933"/>
    </location>
</feature>
<dbReference type="GO" id="GO:0018996">
    <property type="term" value="P:molting cycle, collagen and cuticulin-based cuticle"/>
    <property type="evidence" value="ECO:0007669"/>
    <property type="project" value="TreeGrafter"/>
</dbReference>
<evidence type="ECO:0000256" key="8">
    <source>
        <dbReference type="SAM" id="MobiDB-lite"/>
    </source>
</evidence>
<dbReference type="GO" id="GO:0006897">
    <property type="term" value="P:endocytosis"/>
    <property type="evidence" value="ECO:0007669"/>
    <property type="project" value="TreeGrafter"/>
</dbReference>
<keyword evidence="6 9" id="KW-0472">Membrane</keyword>
<feature type="transmembrane region" description="Helical" evidence="9">
    <location>
        <begin position="778"/>
        <end position="797"/>
    </location>
</feature>
<feature type="compositionally biased region" description="Basic residues" evidence="8">
    <location>
        <begin position="951"/>
        <end position="962"/>
    </location>
</feature>
<accession>A0A0K0DER6</accession>
<dbReference type="PANTHER" id="PTHR10796:SF97">
    <property type="entry name" value="SSD DOMAIN-CONTAINING PROTEIN"/>
    <property type="match status" value="1"/>
</dbReference>
<evidence type="ECO:0000256" key="4">
    <source>
        <dbReference type="ARBA" id="ARBA00022692"/>
    </source>
</evidence>
<protein>
    <submittedName>
        <fullName evidence="12">SSD domain-containing protein</fullName>
    </submittedName>
</protein>
<feature type="transmembrane region" description="Helical" evidence="9">
    <location>
        <begin position="540"/>
        <end position="559"/>
    </location>
</feature>
<feature type="transmembrane region" description="Helical" evidence="9">
    <location>
        <begin position="456"/>
        <end position="481"/>
    </location>
</feature>
<keyword evidence="7" id="KW-0325">Glycoprotein</keyword>
<dbReference type="GO" id="GO:0005886">
    <property type="term" value="C:plasma membrane"/>
    <property type="evidence" value="ECO:0007669"/>
    <property type="project" value="UniProtKB-SubCell"/>
</dbReference>
<organism evidence="11 12">
    <name type="scientific">Angiostrongylus cantonensis</name>
    <name type="common">Rat lungworm</name>
    <dbReference type="NCBI Taxonomy" id="6313"/>
    <lineage>
        <taxon>Eukaryota</taxon>
        <taxon>Metazoa</taxon>
        <taxon>Ecdysozoa</taxon>
        <taxon>Nematoda</taxon>
        <taxon>Chromadorea</taxon>
        <taxon>Rhabditida</taxon>
        <taxon>Rhabditina</taxon>
        <taxon>Rhabditomorpha</taxon>
        <taxon>Strongyloidea</taxon>
        <taxon>Metastrongylidae</taxon>
        <taxon>Angiostrongylus</taxon>
    </lineage>
</organism>
<evidence type="ECO:0000256" key="6">
    <source>
        <dbReference type="ARBA" id="ARBA00023136"/>
    </source>
</evidence>
<dbReference type="AlphaFoldDB" id="A0A0K0DER6"/>
<dbReference type="GO" id="GO:0030659">
    <property type="term" value="C:cytoplasmic vesicle membrane"/>
    <property type="evidence" value="ECO:0007669"/>
    <property type="project" value="TreeGrafter"/>
</dbReference>
<feature type="transmembrane region" description="Helical" evidence="9">
    <location>
        <begin position="426"/>
        <end position="444"/>
    </location>
</feature>
<proteinExistence type="inferred from homology"/>